<evidence type="ECO:0000256" key="1">
    <source>
        <dbReference type="SAM" id="MobiDB-lite"/>
    </source>
</evidence>
<feature type="compositionally biased region" description="Polar residues" evidence="1">
    <location>
        <begin position="560"/>
        <end position="570"/>
    </location>
</feature>
<sequence length="668" mass="76141">MADNNQNELTVAIAALAIATAALLTAGLQTLQAIFASARGLPNCDERVMGGWSVGSKRKPKWRQLRLEVKFETPVIFLAPPKNKKSPGKGKLWAVEGTADSCKKTRVDYNSLSQKPGELEQVHTVNNELATWFYLLIAIERMEKDSKEWETAKFQKELGITWEKLPIPSPTLAVKILEKERSFDANPGIKKPYATTTISHLVELAAVLGIYWRAFDRDENRYRAEGNGYSLTGSRIADFGVTFVFEKTGTTTFEERRVIPTSEVKELCFGRVPTFYRQKVDDFEDVDWQRPHKTSSGDKNLKVEILQLGSREEVAETLTHIGCNINTTLYFKENTSDKNHRHLFPVTFEIVGMLARTLHIQHRCFRFLPNPTISTWDRDSFSLLRLLYAFTVLVTRDLERVSECDPDHGQVGSEIGKIQGLADKALTVRGCLEADSEITNHQMTLLHSAIDWADNTLLGYEQNIVLDVLRRHLQEVLAAINNKREESTSFGDLLGIPLEMREERFMEIYFDRIAWRVVPMGSKGKGKRDQQQVSMAIHRDTEDVQRSSAKKGQAEDDGSPMTQASPSHETSPADLISRPHRKNSISSPGLSKTATWPHRTEPERFEQQEKEQNLDVTVTKPEEMKRLTIWYTLVFRMICWLMLHDFDKKDVQVPKSELMGNRQPVFIM</sequence>
<proteinExistence type="predicted"/>
<dbReference type="Proteomes" id="UP000186583">
    <property type="component" value="Unassembled WGS sequence"/>
</dbReference>
<name>A0A1Q8S941_9PEZI</name>
<comment type="caution">
    <text evidence="2">The sequence shown here is derived from an EMBL/GenBank/DDBJ whole genome shotgun (WGS) entry which is preliminary data.</text>
</comment>
<evidence type="ECO:0008006" key="4">
    <source>
        <dbReference type="Google" id="ProtNLM"/>
    </source>
</evidence>
<gene>
    <name evidence="2" type="ORF">CCHL11_02590</name>
</gene>
<evidence type="ECO:0000313" key="3">
    <source>
        <dbReference type="Proteomes" id="UP000186583"/>
    </source>
</evidence>
<organism evidence="2 3">
    <name type="scientific">Colletotrichum chlorophyti</name>
    <dbReference type="NCBI Taxonomy" id="708187"/>
    <lineage>
        <taxon>Eukaryota</taxon>
        <taxon>Fungi</taxon>
        <taxon>Dikarya</taxon>
        <taxon>Ascomycota</taxon>
        <taxon>Pezizomycotina</taxon>
        <taxon>Sordariomycetes</taxon>
        <taxon>Hypocreomycetidae</taxon>
        <taxon>Glomerellales</taxon>
        <taxon>Glomerellaceae</taxon>
        <taxon>Colletotrichum</taxon>
    </lineage>
</organism>
<protein>
    <recommendedName>
        <fullName evidence="4">Modin</fullName>
    </recommendedName>
</protein>
<feature type="compositionally biased region" description="Polar residues" evidence="1">
    <location>
        <begin position="584"/>
        <end position="594"/>
    </location>
</feature>
<reference evidence="2 3" key="1">
    <citation type="submission" date="2016-11" db="EMBL/GenBank/DDBJ databases">
        <title>Draft Genome Assembly of Colletotrichum chlorophyti a pathogen of herbaceous plants.</title>
        <authorList>
            <person name="Gan P."/>
            <person name="Narusaka M."/>
            <person name="Tsushima A."/>
            <person name="Narusaka Y."/>
            <person name="Takano Y."/>
            <person name="Shirasu K."/>
        </authorList>
    </citation>
    <scope>NUCLEOTIDE SEQUENCE [LARGE SCALE GENOMIC DNA]</scope>
    <source>
        <strain evidence="2 3">NTL11</strain>
    </source>
</reference>
<dbReference type="AlphaFoldDB" id="A0A1Q8S941"/>
<keyword evidence="3" id="KW-1185">Reference proteome</keyword>
<dbReference type="OrthoDB" id="5227693at2759"/>
<feature type="compositionally biased region" description="Basic and acidic residues" evidence="1">
    <location>
        <begin position="598"/>
        <end position="613"/>
    </location>
</feature>
<dbReference type="STRING" id="708187.A0A1Q8S941"/>
<evidence type="ECO:0000313" key="2">
    <source>
        <dbReference type="EMBL" id="OLN97891.1"/>
    </source>
</evidence>
<feature type="region of interest" description="Disordered" evidence="1">
    <location>
        <begin position="521"/>
        <end position="614"/>
    </location>
</feature>
<dbReference type="EMBL" id="MPGH01000002">
    <property type="protein sequence ID" value="OLN97891.1"/>
    <property type="molecule type" value="Genomic_DNA"/>
</dbReference>
<accession>A0A1Q8S941</accession>